<dbReference type="PIRSF" id="PIRSF005348">
    <property type="entry name" value="YxkH"/>
    <property type="match status" value="1"/>
</dbReference>
<feature type="transmembrane region" description="Helical" evidence="2">
    <location>
        <begin position="375"/>
        <end position="397"/>
    </location>
</feature>
<keyword evidence="1" id="KW-0813">Transport</keyword>
<feature type="transmembrane region" description="Helical" evidence="2">
    <location>
        <begin position="320"/>
        <end position="339"/>
    </location>
</feature>
<evidence type="ECO:0000256" key="2">
    <source>
        <dbReference type="SAM" id="Phobius"/>
    </source>
</evidence>
<dbReference type="PANTHER" id="PTHR40033:SF1">
    <property type="entry name" value="CITRATE-SODIUM SYMPORTER"/>
    <property type="match status" value="1"/>
</dbReference>
<accession>A0A498D123</accession>
<feature type="transmembrane region" description="Helical" evidence="2">
    <location>
        <begin position="110"/>
        <end position="127"/>
    </location>
</feature>
<comment type="similarity">
    <text evidence="1">Belongs to the 2-hydroxycarboxylate transporter (2-HCT) (TC 2.A.24) family.</text>
</comment>
<sequence length="429" mass="45259">MMSQGEITEESNRGKITIFNIPVAWFLIILLITLMAMYTGNLPAGMIGAILIMMILGEFFGWIGDNTPILRSYLGGGAVLSIFGSAYLVHMNFMPEETTGIITDFMQTGGFLNFYIAGLITGSILGLDSKVLLKVGSRFAIPLLAGITTAILLGGLAGLIVGDGVIKTILIIAFPVMGGGMGLGGIPMSQLYADALGNDPSYYLSLVVPAIALANLFAIILASLLNGLGNKYPHLTGNGNMMPGLHYGKKKTTHTMSHMGIGLITGLAFFVISQMLGEFIPLHPLAIMIVLVAVLKVSGILPEIIVDGANAWYQFVGKNWTYALLVGIGITFTDLNVIMDALTLEYIITVGIIVIGVTFTAGFVGKLVGFYPIEAAITTGLGMANMGGTGDVSVLAASKRMDLMPFNQISSTLGASLILFLASIFANLL</sequence>
<dbReference type="OrthoDB" id="8584824at2"/>
<name>A0A498D123_9BACI</name>
<protein>
    <submittedName>
        <fullName evidence="3">Citrate:sodium symporter</fullName>
    </submittedName>
</protein>
<keyword evidence="2" id="KW-1133">Transmembrane helix</keyword>
<feature type="transmembrane region" description="Helical" evidence="2">
    <location>
        <begin position="201"/>
        <end position="225"/>
    </location>
</feature>
<dbReference type="Pfam" id="PF03390">
    <property type="entry name" value="2HCT"/>
    <property type="match status" value="1"/>
</dbReference>
<keyword evidence="4" id="KW-1185">Reference proteome</keyword>
<dbReference type="InterPro" id="IPR004679">
    <property type="entry name" value="2-OHcarboxylate_transport"/>
</dbReference>
<keyword evidence="2" id="KW-0812">Transmembrane</keyword>
<feature type="transmembrane region" description="Helical" evidence="2">
    <location>
        <begin position="255"/>
        <end position="273"/>
    </location>
</feature>
<feature type="transmembrane region" description="Helical" evidence="2">
    <location>
        <begin position="70"/>
        <end position="90"/>
    </location>
</feature>
<evidence type="ECO:0000313" key="3">
    <source>
        <dbReference type="EMBL" id="RLL39991.1"/>
    </source>
</evidence>
<keyword evidence="1" id="KW-0769">Symport</keyword>
<keyword evidence="1" id="KW-1003">Cell membrane</keyword>
<proteinExistence type="inferred from homology"/>
<dbReference type="PANTHER" id="PTHR40033">
    <property type="entry name" value="NA(+)-MALATE SYMPORTER"/>
    <property type="match status" value="1"/>
</dbReference>
<organism evidence="3 4">
    <name type="scientific">Oceanobacillus piezotolerans</name>
    <dbReference type="NCBI Taxonomy" id="2448030"/>
    <lineage>
        <taxon>Bacteria</taxon>
        <taxon>Bacillati</taxon>
        <taxon>Bacillota</taxon>
        <taxon>Bacilli</taxon>
        <taxon>Bacillales</taxon>
        <taxon>Bacillaceae</taxon>
        <taxon>Oceanobacillus</taxon>
    </lineage>
</organism>
<keyword evidence="1 2" id="KW-0472">Membrane</keyword>
<dbReference type="Proteomes" id="UP000270219">
    <property type="component" value="Unassembled WGS sequence"/>
</dbReference>
<feature type="transmembrane region" description="Helical" evidence="2">
    <location>
        <begin position="44"/>
        <end position="63"/>
    </location>
</feature>
<feature type="transmembrane region" description="Helical" evidence="2">
    <location>
        <begin position="346"/>
        <end position="369"/>
    </location>
</feature>
<dbReference type="AlphaFoldDB" id="A0A498D123"/>
<dbReference type="GO" id="GO:0005886">
    <property type="term" value="C:plasma membrane"/>
    <property type="evidence" value="ECO:0007669"/>
    <property type="project" value="UniProtKB-SubCell"/>
</dbReference>
<evidence type="ECO:0000256" key="1">
    <source>
        <dbReference type="PIRNR" id="PIRNR005348"/>
    </source>
</evidence>
<feature type="transmembrane region" description="Helical" evidence="2">
    <location>
        <begin position="285"/>
        <end position="305"/>
    </location>
</feature>
<feature type="transmembrane region" description="Helical" evidence="2">
    <location>
        <begin position="409"/>
        <end position="428"/>
    </location>
</feature>
<evidence type="ECO:0000313" key="4">
    <source>
        <dbReference type="Proteomes" id="UP000270219"/>
    </source>
</evidence>
<comment type="caution">
    <text evidence="3">The sequence shown here is derived from an EMBL/GenBank/DDBJ whole genome shotgun (WGS) entry which is preliminary data.</text>
</comment>
<comment type="subcellular location">
    <subcellularLocation>
        <location evidence="1">Cell membrane</location>
    </subcellularLocation>
</comment>
<dbReference type="GO" id="GO:0008514">
    <property type="term" value="F:organic anion transmembrane transporter activity"/>
    <property type="evidence" value="ECO:0007669"/>
    <property type="project" value="InterPro"/>
</dbReference>
<dbReference type="GO" id="GO:0015293">
    <property type="term" value="F:symporter activity"/>
    <property type="evidence" value="ECO:0007669"/>
    <property type="project" value="UniProtKB-UniRule"/>
</dbReference>
<feature type="transmembrane region" description="Helical" evidence="2">
    <location>
        <begin position="21"/>
        <end position="38"/>
    </location>
</feature>
<feature type="transmembrane region" description="Helical" evidence="2">
    <location>
        <begin position="168"/>
        <end position="189"/>
    </location>
</feature>
<dbReference type="EMBL" id="RCHR01000014">
    <property type="protein sequence ID" value="RLL39991.1"/>
    <property type="molecule type" value="Genomic_DNA"/>
</dbReference>
<reference evidence="3 4" key="1">
    <citation type="submission" date="2018-10" db="EMBL/GenBank/DDBJ databases">
        <title>Oceanobacillus sp. YLB-02 draft genome.</title>
        <authorList>
            <person name="Yu L."/>
        </authorList>
    </citation>
    <scope>NUCLEOTIDE SEQUENCE [LARGE SCALE GENOMIC DNA]</scope>
    <source>
        <strain evidence="3 4">YLB-02</strain>
    </source>
</reference>
<feature type="transmembrane region" description="Helical" evidence="2">
    <location>
        <begin position="139"/>
        <end position="162"/>
    </location>
</feature>
<gene>
    <name evidence="3" type="ORF">D8M04_19600</name>
</gene>